<reference evidence="2" key="2">
    <citation type="journal article" date="2018" name="BMC Genomics">
        <title>Whole genome sequencing and function prediction of 133 gut anaerobes isolated from chicken caecum in pure cultures.</title>
        <authorList>
            <person name="Medvecky M."/>
            <person name="Cejkova D."/>
            <person name="Polansky O."/>
            <person name="Karasova D."/>
            <person name="Kubasova T."/>
            <person name="Cizek A."/>
            <person name="Rychlik I."/>
        </authorList>
    </citation>
    <scope>NUCLEOTIDE SEQUENCE</scope>
    <source>
        <strain evidence="2">An42</strain>
    </source>
</reference>
<organism evidence="2 3">
    <name type="scientific">Parabacteroides johnsonii</name>
    <dbReference type="NCBI Taxonomy" id="387661"/>
    <lineage>
        <taxon>Bacteria</taxon>
        <taxon>Pseudomonadati</taxon>
        <taxon>Bacteroidota</taxon>
        <taxon>Bacteroidia</taxon>
        <taxon>Bacteroidales</taxon>
        <taxon>Tannerellaceae</taxon>
        <taxon>Parabacteroides</taxon>
    </lineage>
</organism>
<evidence type="ECO:0000313" key="1">
    <source>
        <dbReference type="EMBL" id="MDC7150641.1"/>
    </source>
</evidence>
<proteinExistence type="predicted"/>
<reference evidence="1" key="3">
    <citation type="submission" date="2023-01" db="EMBL/GenBank/DDBJ databases">
        <title>Exploring GABA producing Bacteroides strains toward improving mental health.</title>
        <authorList>
            <person name="Yousuf B."/>
            <person name="Bouhlel N.E."/>
            <person name="Mottawea W."/>
            <person name="Hammami R."/>
        </authorList>
    </citation>
    <scope>NUCLEOTIDE SEQUENCE</scope>
    <source>
        <strain evidence="1">UO.H1047</strain>
    </source>
</reference>
<comment type="caution">
    <text evidence="2">The sequence shown here is derived from an EMBL/GenBank/DDBJ whole genome shotgun (WGS) entry which is preliminary data.</text>
</comment>
<protein>
    <submittedName>
        <fullName evidence="2">6-bladed beta-propeller</fullName>
    </submittedName>
</protein>
<evidence type="ECO:0000313" key="2">
    <source>
        <dbReference type="EMBL" id="OUO06868.1"/>
    </source>
</evidence>
<dbReference type="RefSeq" id="WP_008155512.1">
    <property type="nucleotide sequence ID" value="NZ_CALEGY010000104.1"/>
</dbReference>
<name>A0A9Q5SU73_9BACT</name>
<gene>
    <name evidence="2" type="ORF">B5F96_04065</name>
    <name evidence="1" type="ORF">PQG89_14660</name>
</gene>
<evidence type="ECO:0000313" key="3">
    <source>
        <dbReference type="Proteomes" id="UP000195975"/>
    </source>
</evidence>
<sequence>MRKTFNLLFICLIALYGRIGYQVIHNTDLPQCQLEGSLSDVAEEVIAIPLETNGHCSLKKIKMIKRDREDIFLVSDRRLYHFNSSGQFLGQITAYRPGTKQPVELADYAVDPVRDRLIVIGTGQEVYYYDYNGQLLFQSILPQDASWKTFGHMAYYDNHLWATIDLVNSENKQAPTVEQWLYKFDLGFNEVEKRKLDVADLGRMDINYKTGSEIAVKDGHVYVQAPSLQPAHILNDTLYLINCNQLAITENYAKILPLQIGTRFLVSTHYDPTLPERSYTFCYDQRETKAYNVLGGLEDNFYKTGKIPELQSIDLQSNTYCYYKSGKELAPSFPDRTDEDNPVLFIVKMKA</sequence>
<accession>A0A9Q5SU73</accession>
<reference evidence="3" key="1">
    <citation type="submission" date="2017-04" db="EMBL/GenBank/DDBJ databases">
        <title>Function of individual gut microbiota members based on whole genome sequencing of pure cultures obtained from chicken caecum.</title>
        <authorList>
            <person name="Medvecky M."/>
            <person name="Cejkova D."/>
            <person name="Polansky O."/>
            <person name="Karasova D."/>
            <person name="Kubasova T."/>
            <person name="Cizek A."/>
            <person name="Rychlik I."/>
        </authorList>
    </citation>
    <scope>NUCLEOTIDE SEQUENCE [LARGE SCALE GENOMIC DNA]</scope>
    <source>
        <strain evidence="3">An42</strain>
    </source>
</reference>
<dbReference type="AlphaFoldDB" id="A0A9Q5SU73"/>
<dbReference type="EMBL" id="NFIJ01000002">
    <property type="protein sequence ID" value="OUO06868.1"/>
    <property type="molecule type" value="Genomic_DNA"/>
</dbReference>
<dbReference type="Proteomes" id="UP000195975">
    <property type="component" value="Unassembled WGS sequence"/>
</dbReference>
<dbReference type="Pfam" id="PF17170">
    <property type="entry name" value="DUF5128"/>
    <property type="match status" value="1"/>
</dbReference>
<dbReference type="EMBL" id="JAQPYX010000133">
    <property type="protein sequence ID" value="MDC7150641.1"/>
    <property type="molecule type" value="Genomic_DNA"/>
</dbReference>
<dbReference type="Proteomes" id="UP001213646">
    <property type="component" value="Unassembled WGS sequence"/>
</dbReference>